<comment type="caution">
    <text evidence="1">The sequence shown here is derived from an EMBL/GenBank/DDBJ whole genome shotgun (WGS) entry which is preliminary data.</text>
</comment>
<reference evidence="1" key="1">
    <citation type="submission" date="2022-01" db="EMBL/GenBank/DDBJ databases">
        <title>Novel species in genus Dyadobacter.</title>
        <authorList>
            <person name="Ma C."/>
        </authorList>
    </citation>
    <scope>NUCLEOTIDE SEQUENCE</scope>
    <source>
        <strain evidence="1">CY357</strain>
    </source>
</reference>
<evidence type="ECO:0000313" key="2">
    <source>
        <dbReference type="Proteomes" id="UP001139411"/>
    </source>
</evidence>
<name>A0A9X1TVJ3_9BACT</name>
<evidence type="ECO:0000313" key="1">
    <source>
        <dbReference type="EMBL" id="MCF2501355.1"/>
    </source>
</evidence>
<protein>
    <submittedName>
        <fullName evidence="1">Uncharacterized protein</fullName>
    </submittedName>
</protein>
<accession>A0A9X1TVJ3</accession>
<sequence length="243" mass="27750">MGYQDICWDDSDWLKKLELVAAVDLEDLVELLSNALVSTYIKAYHGCRVENAGVYHRYGILVNNPDDLAIQVKRLVNEEDRLASFRPRIEQMLLEFKNLSYDRERLYLALDDRILTDRDGHYLIYGSESILGILGEDAHEVLSKRGIPTLVHVQLPIRLVAAGDRMELAKTLIQEWTRIIVNLPSKVSKSEVPKKDLTFCLQENVSPNLIVAHSHPKRIHDPLHYGIWHKAAKIVCASCQSDL</sequence>
<proteinExistence type="predicted"/>
<dbReference type="Proteomes" id="UP001139411">
    <property type="component" value="Unassembled WGS sequence"/>
</dbReference>
<gene>
    <name evidence="1" type="ORF">L0661_23760</name>
</gene>
<organism evidence="1 2">
    <name type="scientific">Dyadobacter chenhuakuii</name>
    <dbReference type="NCBI Taxonomy" id="2909339"/>
    <lineage>
        <taxon>Bacteria</taxon>
        <taxon>Pseudomonadati</taxon>
        <taxon>Bacteroidota</taxon>
        <taxon>Cytophagia</taxon>
        <taxon>Cytophagales</taxon>
        <taxon>Spirosomataceae</taxon>
        <taxon>Dyadobacter</taxon>
    </lineage>
</organism>
<dbReference type="AlphaFoldDB" id="A0A9X1TVJ3"/>
<dbReference type="EMBL" id="JAKFFV010000019">
    <property type="protein sequence ID" value="MCF2501355.1"/>
    <property type="molecule type" value="Genomic_DNA"/>
</dbReference>